<keyword evidence="5 7" id="KW-0687">Ribonucleoprotein</keyword>
<evidence type="ECO:0000256" key="3">
    <source>
        <dbReference type="ARBA" id="ARBA00022884"/>
    </source>
</evidence>
<dbReference type="EMBL" id="CP033169">
    <property type="protein sequence ID" value="AYO32149.1"/>
    <property type="molecule type" value="Genomic_DNA"/>
</dbReference>
<dbReference type="GO" id="GO:0019843">
    <property type="term" value="F:rRNA binding"/>
    <property type="evidence" value="ECO:0007669"/>
    <property type="project" value="UniProtKB-UniRule"/>
</dbReference>
<dbReference type="Proteomes" id="UP000280960">
    <property type="component" value="Chromosome"/>
</dbReference>
<keyword evidence="11" id="KW-1185">Reference proteome</keyword>
<organism evidence="10 11">
    <name type="scientific">Biomaibacter acetigenes</name>
    <dbReference type="NCBI Taxonomy" id="2316383"/>
    <lineage>
        <taxon>Bacteria</taxon>
        <taxon>Bacillati</taxon>
        <taxon>Bacillota</taxon>
        <taxon>Clostridia</taxon>
        <taxon>Thermosediminibacterales</taxon>
        <taxon>Tepidanaerobacteraceae</taxon>
        <taxon>Biomaibacter</taxon>
    </lineage>
</organism>
<evidence type="ECO:0000313" key="10">
    <source>
        <dbReference type="EMBL" id="AYO32149.1"/>
    </source>
</evidence>
<evidence type="ECO:0000256" key="6">
    <source>
        <dbReference type="ARBA" id="ARBA00035243"/>
    </source>
</evidence>
<reference evidence="10 11" key="1">
    <citation type="submission" date="2018-10" db="EMBL/GenBank/DDBJ databases">
        <authorList>
            <person name="Zhang X."/>
        </authorList>
    </citation>
    <scope>NUCLEOTIDE SEQUENCE [LARGE SCALE GENOMIC DNA]</scope>
    <source>
        <strain evidence="10 11">SK-G1</strain>
    </source>
</reference>
<dbReference type="GO" id="GO:0006412">
    <property type="term" value="P:translation"/>
    <property type="evidence" value="ECO:0007669"/>
    <property type="project" value="UniProtKB-UniRule"/>
</dbReference>
<evidence type="ECO:0000256" key="2">
    <source>
        <dbReference type="ARBA" id="ARBA00022730"/>
    </source>
</evidence>
<evidence type="ECO:0000256" key="8">
    <source>
        <dbReference type="RuleBase" id="RU003905"/>
    </source>
</evidence>
<evidence type="ECO:0000256" key="5">
    <source>
        <dbReference type="ARBA" id="ARBA00023274"/>
    </source>
</evidence>
<dbReference type="RefSeq" id="WP_120768203.1">
    <property type="nucleotide sequence ID" value="NZ_CP033169.1"/>
</dbReference>
<dbReference type="InterPro" id="IPR000597">
    <property type="entry name" value="Ribosomal_uL3"/>
</dbReference>
<dbReference type="GO" id="GO:0003735">
    <property type="term" value="F:structural constituent of ribosome"/>
    <property type="evidence" value="ECO:0007669"/>
    <property type="project" value="UniProtKB-UniRule"/>
</dbReference>
<protein>
    <recommendedName>
        <fullName evidence="6 7">Large ribosomal subunit protein uL3</fullName>
    </recommendedName>
</protein>
<dbReference type="Pfam" id="PF00297">
    <property type="entry name" value="Ribosomal_L3"/>
    <property type="match status" value="1"/>
</dbReference>
<keyword evidence="2 7" id="KW-0699">rRNA-binding</keyword>
<dbReference type="GO" id="GO:0022625">
    <property type="term" value="C:cytosolic large ribosomal subunit"/>
    <property type="evidence" value="ECO:0007669"/>
    <property type="project" value="TreeGrafter"/>
</dbReference>
<sequence>MSKAILARKLGMTQIFNDKGEALPVTVVEAGPCLVVQKKTVENDGYSALKVGFGDVKEKRLTKPVLGQFKKNQLKPKKYLREFKIQDAEKFNVGDEIKVDIFQPGDRIDVVGITKGKGFAGGVKRWNFNRGPMAHGSMYHRRPGTGGATDPARVFKGKRMPGHLGTERVTIQNLEVVKVDPDRNLLLIKGSVPGPKKSLLFIKNTVKSGK</sequence>
<dbReference type="InterPro" id="IPR009000">
    <property type="entry name" value="Transl_B-barrel_sf"/>
</dbReference>
<dbReference type="InterPro" id="IPR019927">
    <property type="entry name" value="Ribosomal_uL3_bac/org-type"/>
</dbReference>
<dbReference type="InterPro" id="IPR019926">
    <property type="entry name" value="Ribosomal_uL3_CS"/>
</dbReference>
<dbReference type="PANTHER" id="PTHR11229">
    <property type="entry name" value="50S RIBOSOMAL PROTEIN L3"/>
    <property type="match status" value="1"/>
</dbReference>
<gene>
    <name evidence="7" type="primary">rplC</name>
    <name evidence="10" type="ORF">D2962_01290</name>
</gene>
<dbReference type="PANTHER" id="PTHR11229:SF16">
    <property type="entry name" value="LARGE RIBOSOMAL SUBUNIT PROTEIN UL3C"/>
    <property type="match status" value="1"/>
</dbReference>
<dbReference type="AlphaFoldDB" id="A0A3G2R9V1"/>
<evidence type="ECO:0000256" key="1">
    <source>
        <dbReference type="ARBA" id="ARBA00006540"/>
    </source>
</evidence>
<evidence type="ECO:0000256" key="7">
    <source>
        <dbReference type="HAMAP-Rule" id="MF_01325"/>
    </source>
</evidence>
<dbReference type="FunFam" id="3.30.160.810:FF:000001">
    <property type="entry name" value="50S ribosomal protein L3"/>
    <property type="match status" value="1"/>
</dbReference>
<comment type="function">
    <text evidence="7 9">One of the primary rRNA binding proteins, it binds directly near the 3'-end of the 23S rRNA, where it nucleates assembly of the 50S subunit.</text>
</comment>
<dbReference type="HAMAP" id="MF_01325_B">
    <property type="entry name" value="Ribosomal_uL3_B"/>
    <property type="match status" value="1"/>
</dbReference>
<dbReference type="Gene3D" id="3.30.160.810">
    <property type="match status" value="1"/>
</dbReference>
<dbReference type="NCBIfam" id="TIGR03625">
    <property type="entry name" value="L3_bact"/>
    <property type="match status" value="1"/>
</dbReference>
<comment type="subunit">
    <text evidence="7 9">Part of the 50S ribosomal subunit. Forms a cluster with proteins L14 and L19.</text>
</comment>
<dbReference type="SUPFAM" id="SSF50447">
    <property type="entry name" value="Translation proteins"/>
    <property type="match status" value="1"/>
</dbReference>
<evidence type="ECO:0000256" key="9">
    <source>
        <dbReference type="RuleBase" id="RU003906"/>
    </source>
</evidence>
<accession>A0A3G2R9V1</accession>
<proteinExistence type="inferred from homology"/>
<comment type="similarity">
    <text evidence="1 7 8">Belongs to the universal ribosomal protein uL3 family.</text>
</comment>
<keyword evidence="4 7" id="KW-0689">Ribosomal protein</keyword>
<keyword evidence="3 7" id="KW-0694">RNA-binding</keyword>
<dbReference type="Gene3D" id="2.40.30.10">
    <property type="entry name" value="Translation factors"/>
    <property type="match status" value="1"/>
</dbReference>
<dbReference type="KEGG" id="bacg:D2962_01290"/>
<name>A0A3G2R9V1_9FIRM</name>
<dbReference type="PROSITE" id="PS00474">
    <property type="entry name" value="RIBOSOMAL_L3"/>
    <property type="match status" value="1"/>
</dbReference>
<evidence type="ECO:0000256" key="4">
    <source>
        <dbReference type="ARBA" id="ARBA00022980"/>
    </source>
</evidence>
<evidence type="ECO:0000313" key="11">
    <source>
        <dbReference type="Proteomes" id="UP000280960"/>
    </source>
</evidence>
<dbReference type="FunFam" id="2.40.30.10:FF:000004">
    <property type="entry name" value="50S ribosomal protein L3"/>
    <property type="match status" value="1"/>
</dbReference>